<keyword evidence="1" id="KW-1185">Reference proteome</keyword>
<evidence type="ECO:0000313" key="1">
    <source>
        <dbReference type="Proteomes" id="UP000046392"/>
    </source>
</evidence>
<sequence>MLTILKLKVEPLGREAIADVQVTSYTLAKDTLNKRFDNRMSIEAAIMELSMARVDYMDARCHHCNFPGHKKSECKRLARDLSMRDYAVEKTNISNVTNITCAVAAPCNSKI</sequence>
<name>A0A0N5BJV8_STREA</name>
<accession>A0A0N5BJV8</accession>
<reference evidence="2" key="1">
    <citation type="submission" date="2017-02" db="UniProtKB">
        <authorList>
            <consortium name="WormBaseParasite"/>
        </authorList>
    </citation>
    <scope>IDENTIFICATION</scope>
</reference>
<protein>
    <submittedName>
        <fullName evidence="2">CCHC-type domain-containing protein</fullName>
    </submittedName>
</protein>
<dbReference type="Proteomes" id="UP000046392">
    <property type="component" value="Unplaced"/>
</dbReference>
<proteinExistence type="predicted"/>
<organism evidence="1 2">
    <name type="scientific">Strongyloides papillosus</name>
    <name type="common">Intestinal threadworm</name>
    <dbReference type="NCBI Taxonomy" id="174720"/>
    <lineage>
        <taxon>Eukaryota</taxon>
        <taxon>Metazoa</taxon>
        <taxon>Ecdysozoa</taxon>
        <taxon>Nematoda</taxon>
        <taxon>Chromadorea</taxon>
        <taxon>Rhabditida</taxon>
        <taxon>Tylenchina</taxon>
        <taxon>Panagrolaimomorpha</taxon>
        <taxon>Strongyloidoidea</taxon>
        <taxon>Strongyloididae</taxon>
        <taxon>Strongyloides</taxon>
    </lineage>
</organism>
<dbReference type="AlphaFoldDB" id="A0A0N5BJV8"/>
<dbReference type="WBParaSite" id="SPAL_0000622500.1">
    <property type="protein sequence ID" value="SPAL_0000622500.1"/>
    <property type="gene ID" value="SPAL_0000622500"/>
</dbReference>
<dbReference type="STRING" id="174720.A0A0N5BJV8"/>
<evidence type="ECO:0000313" key="2">
    <source>
        <dbReference type="WBParaSite" id="SPAL_0000622500.1"/>
    </source>
</evidence>